<name>A0A1T4QA05_9ENTE</name>
<dbReference type="RefSeq" id="WP_078808037.1">
    <property type="nucleotide sequence ID" value="NZ_FUXI01000027.1"/>
</dbReference>
<dbReference type="AlphaFoldDB" id="A0A1T4QA05"/>
<keyword evidence="2" id="KW-1185">Reference proteome</keyword>
<organism evidence="1 2">
    <name type="scientific">Pilibacter termitis</name>
    <dbReference type="NCBI Taxonomy" id="263852"/>
    <lineage>
        <taxon>Bacteria</taxon>
        <taxon>Bacillati</taxon>
        <taxon>Bacillota</taxon>
        <taxon>Bacilli</taxon>
        <taxon>Lactobacillales</taxon>
        <taxon>Enterococcaceae</taxon>
        <taxon>Pilibacter</taxon>
    </lineage>
</organism>
<protein>
    <recommendedName>
        <fullName evidence="3">DUF1827 family protein</fullName>
    </recommendedName>
</protein>
<dbReference type="InterPro" id="IPR014959">
    <property type="entry name" value="DUF1827"/>
</dbReference>
<dbReference type="Proteomes" id="UP000190328">
    <property type="component" value="Unassembled WGS sequence"/>
</dbReference>
<dbReference type="Gene3D" id="3.40.1720.10">
    <property type="entry name" value="Streptococcus thermophilus LMG 18311 protein like"/>
    <property type="match status" value="1"/>
</dbReference>
<dbReference type="STRING" id="263852.SAMN02745116_02122"/>
<dbReference type="OrthoDB" id="2308827at2"/>
<dbReference type="InterPro" id="IPR038226">
    <property type="entry name" value="LMG18311-like_sf"/>
</dbReference>
<dbReference type="EMBL" id="FUXI01000027">
    <property type="protein sequence ID" value="SKA00592.1"/>
    <property type="molecule type" value="Genomic_DNA"/>
</dbReference>
<evidence type="ECO:0000313" key="1">
    <source>
        <dbReference type="EMBL" id="SKA00592.1"/>
    </source>
</evidence>
<gene>
    <name evidence="1" type="ORF">SAMN02745116_02122</name>
</gene>
<evidence type="ECO:0000313" key="2">
    <source>
        <dbReference type="Proteomes" id="UP000190328"/>
    </source>
</evidence>
<proteinExistence type="predicted"/>
<dbReference type="Pfam" id="PF08860">
    <property type="entry name" value="DUF1827"/>
    <property type="match status" value="1"/>
</dbReference>
<sequence length="98" mass="11464">MKLINVTNSHRRMVQNQLDNTDATLVEVFSAGNSTVIFEEAPFHNELLIINNTRNVRKDEIDEILNFFLRRMPKSTYDKDFIDMIHMEGLVEITIPKI</sequence>
<accession>A0A1T4QA05</accession>
<evidence type="ECO:0008006" key="3">
    <source>
        <dbReference type="Google" id="ProtNLM"/>
    </source>
</evidence>
<reference evidence="1 2" key="1">
    <citation type="submission" date="2017-02" db="EMBL/GenBank/DDBJ databases">
        <authorList>
            <person name="Peterson S.W."/>
        </authorList>
    </citation>
    <scope>NUCLEOTIDE SEQUENCE [LARGE SCALE GENOMIC DNA]</scope>
    <source>
        <strain evidence="1 2">ATCC BAA-1030</strain>
    </source>
</reference>